<evidence type="ECO:0000256" key="3">
    <source>
        <dbReference type="ARBA" id="ARBA00022840"/>
    </source>
</evidence>
<dbReference type="PATRIC" id="fig|679936.5.peg.460"/>
<dbReference type="STRING" id="679936.Sulac_0447"/>
<dbReference type="InterPro" id="IPR047661">
    <property type="entry name" value="IstB"/>
</dbReference>
<dbReference type="Pfam" id="PF01695">
    <property type="entry name" value="IstB_IS21"/>
    <property type="match status" value="1"/>
</dbReference>
<dbReference type="Proteomes" id="UP000005439">
    <property type="component" value="Chromosome"/>
</dbReference>
<keyword evidence="2" id="KW-0547">Nucleotide-binding</keyword>
<gene>
    <name evidence="5" type="ordered locus">Sulac_0447</name>
</gene>
<dbReference type="InterPro" id="IPR003593">
    <property type="entry name" value="AAA+_ATPase"/>
</dbReference>
<evidence type="ECO:0000256" key="2">
    <source>
        <dbReference type="ARBA" id="ARBA00022741"/>
    </source>
</evidence>
<dbReference type="InterPro" id="IPR002611">
    <property type="entry name" value="IstB_ATP-bd"/>
</dbReference>
<protein>
    <submittedName>
        <fullName evidence="5">IstB domain protein ATP-binding protein</fullName>
    </submittedName>
</protein>
<name>G8TYP0_SULAD</name>
<dbReference type="KEGG" id="sap:Sulac_0447"/>
<dbReference type="PANTHER" id="PTHR30050:SF4">
    <property type="entry name" value="ATP-BINDING PROTEIN RV3427C IN INSERTION SEQUENCE-RELATED"/>
    <property type="match status" value="1"/>
</dbReference>
<dbReference type="Gene3D" id="3.40.50.300">
    <property type="entry name" value="P-loop containing nucleotide triphosphate hydrolases"/>
    <property type="match status" value="1"/>
</dbReference>
<proteinExistence type="inferred from homology"/>
<comment type="similarity">
    <text evidence="1">Belongs to the IS21/IS1162 putative ATP-binding protein family.</text>
</comment>
<evidence type="ECO:0000313" key="6">
    <source>
        <dbReference type="Proteomes" id="UP000005439"/>
    </source>
</evidence>
<evidence type="ECO:0000259" key="4">
    <source>
        <dbReference type="SMART" id="SM00382"/>
    </source>
</evidence>
<dbReference type="PIRSF" id="PIRSF003073">
    <property type="entry name" value="DNAC_TnpB_IstB"/>
    <property type="match status" value="1"/>
</dbReference>
<keyword evidence="6" id="KW-1185">Reference proteome</keyword>
<dbReference type="PANTHER" id="PTHR30050">
    <property type="entry name" value="CHROMOSOMAL REPLICATION INITIATOR PROTEIN DNAA"/>
    <property type="match status" value="1"/>
</dbReference>
<dbReference type="GO" id="GO:0005524">
    <property type="term" value="F:ATP binding"/>
    <property type="evidence" value="ECO:0007669"/>
    <property type="project" value="UniProtKB-KW"/>
</dbReference>
<dbReference type="InterPro" id="IPR027417">
    <property type="entry name" value="P-loop_NTPase"/>
</dbReference>
<dbReference type="EMBL" id="CP003179">
    <property type="protein sequence ID" value="AEW04005.1"/>
    <property type="molecule type" value="Genomic_DNA"/>
</dbReference>
<keyword evidence="3 5" id="KW-0067">ATP-binding</keyword>
<reference evidence="6" key="1">
    <citation type="submission" date="2011-12" db="EMBL/GenBank/DDBJ databases">
        <title>The complete genome of chromosome of Sulfobacillus acidophilus DSM 10332.</title>
        <authorList>
            <person name="Lucas S."/>
            <person name="Han J."/>
            <person name="Lapidus A."/>
            <person name="Bruce D."/>
            <person name="Goodwin L."/>
            <person name="Pitluck S."/>
            <person name="Peters L."/>
            <person name="Kyrpides N."/>
            <person name="Mavromatis K."/>
            <person name="Ivanova N."/>
            <person name="Mikhailova N."/>
            <person name="Chertkov O."/>
            <person name="Saunders E."/>
            <person name="Detter J.C."/>
            <person name="Tapia R."/>
            <person name="Han C."/>
            <person name="Land M."/>
            <person name="Hauser L."/>
            <person name="Markowitz V."/>
            <person name="Cheng J.-F."/>
            <person name="Hugenholtz P."/>
            <person name="Woyke T."/>
            <person name="Wu D."/>
            <person name="Pukall R."/>
            <person name="Gehrich-Schroeter G."/>
            <person name="Schneider S."/>
            <person name="Klenk H.-P."/>
            <person name="Eisen J.A."/>
        </authorList>
    </citation>
    <scope>NUCLEOTIDE SEQUENCE [LARGE SCALE GENOMIC DNA]</scope>
    <source>
        <strain evidence="6">ATCC 700253 / DSM 10332 / NAL</strain>
    </source>
</reference>
<accession>G8TYP0</accession>
<dbReference type="CDD" id="cd00009">
    <property type="entry name" value="AAA"/>
    <property type="match status" value="1"/>
</dbReference>
<sequence length="245" mass="27696">MDELLEGLKRLKLRQTRDHVDEYCQLAATRDMNFREFLKLIVMEEVAAREETQRAKRLRAARIPVPKSLADFDWAFQPSLPKREILELHSLRFVDQHENVILLGPPGLGKTHIASALAYEAAVQGKEVMFTTAQELVDRCYAAMADGTVKQVLRAWSKLDLLVIDELGYIPMDNTAGNHLFQVVSAAYERQSLIVTSNRSFQDWGALFPNPSLASATLDRLLHHAYVYTFSGESYRLKGGTESSV</sequence>
<dbReference type="NCBIfam" id="NF038214">
    <property type="entry name" value="IS21_help_AAA"/>
    <property type="match status" value="1"/>
</dbReference>
<dbReference type="SMART" id="SM00382">
    <property type="entry name" value="AAA"/>
    <property type="match status" value="1"/>
</dbReference>
<evidence type="ECO:0000256" key="1">
    <source>
        <dbReference type="ARBA" id="ARBA00008059"/>
    </source>
</evidence>
<dbReference type="InterPro" id="IPR028350">
    <property type="entry name" value="DNAC/IstB-like"/>
</dbReference>
<dbReference type="AlphaFoldDB" id="G8TYP0"/>
<dbReference type="HOGENOM" id="CLU_062999_1_1_9"/>
<reference evidence="5 6" key="2">
    <citation type="journal article" date="2012" name="Stand. Genomic Sci.">
        <title>Complete genome sequence of the moderately thermophilic mineral-sulfide-oxidizing firmicute Sulfobacillus acidophilus type strain (NAL(T)).</title>
        <authorList>
            <person name="Anderson I."/>
            <person name="Chertkov O."/>
            <person name="Chen A."/>
            <person name="Saunders E."/>
            <person name="Lapidus A."/>
            <person name="Nolan M."/>
            <person name="Lucas S."/>
            <person name="Hammon N."/>
            <person name="Deshpande S."/>
            <person name="Cheng J.F."/>
            <person name="Han C."/>
            <person name="Tapia R."/>
            <person name="Goodwin L.A."/>
            <person name="Pitluck S."/>
            <person name="Liolios K."/>
            <person name="Pagani I."/>
            <person name="Ivanova N."/>
            <person name="Mikhailova N."/>
            <person name="Pati A."/>
            <person name="Palaniappan K."/>
            <person name="Land M."/>
            <person name="Pan C."/>
            <person name="Rohde M."/>
            <person name="Pukall R."/>
            <person name="Goker M."/>
            <person name="Detter J.C."/>
            <person name="Woyke T."/>
            <person name="Bristow J."/>
            <person name="Eisen J.A."/>
            <person name="Markowitz V."/>
            <person name="Hugenholtz P."/>
            <person name="Kyrpides N.C."/>
            <person name="Klenk H.P."/>
            <person name="Mavromatis K."/>
        </authorList>
    </citation>
    <scope>NUCLEOTIDE SEQUENCE [LARGE SCALE GENOMIC DNA]</scope>
    <source>
        <strain evidence="6">ATCC 700253 / DSM 10332 / NAL</strain>
    </source>
</reference>
<dbReference type="GO" id="GO:0006260">
    <property type="term" value="P:DNA replication"/>
    <property type="evidence" value="ECO:0007669"/>
    <property type="project" value="TreeGrafter"/>
</dbReference>
<evidence type="ECO:0000313" key="5">
    <source>
        <dbReference type="EMBL" id="AEW04005.1"/>
    </source>
</evidence>
<dbReference type="SUPFAM" id="SSF52540">
    <property type="entry name" value="P-loop containing nucleoside triphosphate hydrolases"/>
    <property type="match status" value="1"/>
</dbReference>
<organism evidence="5 6">
    <name type="scientific">Sulfobacillus acidophilus (strain ATCC 700253 / DSM 10332 / NAL)</name>
    <dbReference type="NCBI Taxonomy" id="679936"/>
    <lineage>
        <taxon>Bacteria</taxon>
        <taxon>Bacillati</taxon>
        <taxon>Bacillota</taxon>
        <taxon>Clostridia</taxon>
        <taxon>Eubacteriales</taxon>
        <taxon>Clostridiales Family XVII. Incertae Sedis</taxon>
        <taxon>Sulfobacillus</taxon>
    </lineage>
</organism>
<feature type="domain" description="AAA+ ATPase" evidence="4">
    <location>
        <begin position="96"/>
        <end position="229"/>
    </location>
</feature>